<evidence type="ECO:0000256" key="2">
    <source>
        <dbReference type="SAM" id="MobiDB-lite"/>
    </source>
</evidence>
<name>A0A8G2EXN0_9PROT</name>
<organism evidence="4 5">
    <name type="scientific">Thalassobaculum litoreum DSM 18839</name>
    <dbReference type="NCBI Taxonomy" id="1123362"/>
    <lineage>
        <taxon>Bacteria</taxon>
        <taxon>Pseudomonadati</taxon>
        <taxon>Pseudomonadota</taxon>
        <taxon>Alphaproteobacteria</taxon>
        <taxon>Rhodospirillales</taxon>
        <taxon>Thalassobaculaceae</taxon>
        <taxon>Thalassobaculum</taxon>
    </lineage>
</organism>
<reference evidence="4 5" key="1">
    <citation type="submission" date="2016-10" db="EMBL/GenBank/DDBJ databases">
        <authorList>
            <person name="Varghese N."/>
            <person name="Submissions S."/>
        </authorList>
    </citation>
    <scope>NUCLEOTIDE SEQUENCE [LARGE SCALE GENOMIC DNA]</scope>
    <source>
        <strain evidence="4 5">DSM 18839</strain>
    </source>
</reference>
<evidence type="ECO:0000313" key="4">
    <source>
        <dbReference type="EMBL" id="SDG26991.1"/>
    </source>
</evidence>
<keyword evidence="5" id="KW-1185">Reference proteome</keyword>
<evidence type="ECO:0000256" key="3">
    <source>
        <dbReference type="SAM" id="SignalP"/>
    </source>
</evidence>
<feature type="region of interest" description="Disordered" evidence="2">
    <location>
        <begin position="279"/>
        <end position="406"/>
    </location>
</feature>
<dbReference type="SUPFAM" id="SSF48452">
    <property type="entry name" value="TPR-like"/>
    <property type="match status" value="2"/>
</dbReference>
<feature type="compositionally biased region" description="Low complexity" evidence="2">
    <location>
        <begin position="338"/>
        <end position="349"/>
    </location>
</feature>
<gene>
    <name evidence="4" type="ORF">SAMN05660686_03845</name>
</gene>
<dbReference type="RefSeq" id="WP_093152875.1">
    <property type="nucleotide sequence ID" value="NZ_FNBW01000013.1"/>
</dbReference>
<evidence type="ECO:0000256" key="1">
    <source>
        <dbReference type="PROSITE-ProRule" id="PRU00339"/>
    </source>
</evidence>
<keyword evidence="3" id="KW-0732">Signal</keyword>
<dbReference type="OrthoDB" id="7431909at2"/>
<dbReference type="EMBL" id="FNBW01000013">
    <property type="protein sequence ID" value="SDG26991.1"/>
    <property type="molecule type" value="Genomic_DNA"/>
</dbReference>
<evidence type="ECO:0008006" key="6">
    <source>
        <dbReference type="Google" id="ProtNLM"/>
    </source>
</evidence>
<comment type="caution">
    <text evidence="4">The sequence shown here is derived from an EMBL/GenBank/DDBJ whole genome shotgun (WGS) entry which is preliminary data.</text>
</comment>
<evidence type="ECO:0000313" key="5">
    <source>
        <dbReference type="Proteomes" id="UP000198615"/>
    </source>
</evidence>
<dbReference type="AlphaFoldDB" id="A0A8G2EXN0"/>
<feature type="region of interest" description="Disordered" evidence="2">
    <location>
        <begin position="121"/>
        <end position="180"/>
    </location>
</feature>
<accession>A0A8G2EXN0</accession>
<dbReference type="InterPro" id="IPR011990">
    <property type="entry name" value="TPR-like_helical_dom_sf"/>
</dbReference>
<protein>
    <recommendedName>
        <fullName evidence="6">Tetratricopeptide repeat-containing protein</fullName>
    </recommendedName>
</protein>
<dbReference type="InterPro" id="IPR019734">
    <property type="entry name" value="TPR_rpt"/>
</dbReference>
<feature type="repeat" description="TPR" evidence="1">
    <location>
        <begin position="909"/>
        <end position="942"/>
    </location>
</feature>
<feature type="compositionally biased region" description="Pro residues" evidence="2">
    <location>
        <begin position="141"/>
        <end position="154"/>
    </location>
</feature>
<feature type="chain" id="PRO_5034369101" description="Tetratricopeptide repeat-containing protein" evidence="3">
    <location>
        <begin position="26"/>
        <end position="1222"/>
    </location>
</feature>
<dbReference type="Proteomes" id="UP000198615">
    <property type="component" value="Unassembled WGS sequence"/>
</dbReference>
<feature type="signal peptide" evidence="3">
    <location>
        <begin position="1"/>
        <end position="25"/>
    </location>
</feature>
<keyword evidence="1" id="KW-0802">TPR repeat</keyword>
<feature type="compositionally biased region" description="Low complexity" evidence="2">
    <location>
        <begin position="282"/>
        <end position="326"/>
    </location>
</feature>
<dbReference type="PROSITE" id="PS50005">
    <property type="entry name" value="TPR"/>
    <property type="match status" value="1"/>
</dbReference>
<proteinExistence type="predicted"/>
<feature type="compositionally biased region" description="Pro residues" evidence="2">
    <location>
        <begin position="327"/>
        <end position="337"/>
    </location>
</feature>
<sequence>MIRALTRFVLVLAVALLTVTGSAGAVPVQVSGGSTETSERLVFDWPRSVDYSAERFGDSLVIRFSQPIEGDVAGAATGLGRFISGGRVGSDGRSAVIELTGNHRLRTTRDGNRIVIDLSDRTSAPTPLPAPSQPASSQAAPAPPPAAAAPPPAQAAPTQTAPAQAAPAQAAPAAPSGPELAVRTGRHANYDRIVFDWPASVDFEVEPDAGAARILFARPARIDDSAVRRQLPEALRGFASTPSASGLTVTVPVPDGRSINAFRSGPKVVVDVLRDTSGTTVAPAGSQPALPPAQAQPAPQTEPQTAQQTAPPPAADGVPAARAQAPTPAPDQTPSPAAPAATQGQAPAPAAAPVPATPEVTAQNNVRSQTAPRPAGAAPSDPTTAVTQLPDVRSSMPAAQSDGESSLDDAIRLNAAPTEAAQPITGPPLAITRLNNADAISLRFAFEEEAAAVVFPRAGYVWVGFDRPAAFDTSQLAGLANEIVGQPEQVAASTGSVVRIPVVEGVNPRVWRDGTAWVLDLQPQLSRPDVPLRIDAQMVSPQGPRLFIPVEGVGEPIVVNDPEVGDSLFLIPITPLSRGIDGNRRYPDMEILASLQGVVVRPNRSDLAIRVLPDGIAITREEGMVLSGPAPRSADDVYTGGRFEGLTAGLPPGRIFDMANWRLGSDAEFLERRQALQLRISEATSISRNGPRLELAQFYFARGLAAEAIGLLRTIAQSDEDLANRPDVKALRGAASFMLGRNAEAEEYLDDPALNGFSEAELWRGAATAGQGKWDEAVEHIARAGEIPGGYPRNYTTELAMQAAEAAIRAGDFRGAGAFLDVIAEGDPTPGERARLDFLRGRVLYAFGDTEAALDIWNQLAEGEDRWARVRSERELIQHRLDDGRITPMQAADRLDELRYAWRGDRVEFELLRDLGRLRLQENEFEEGLAALRQAVTFFPDNPESRDLAFELTEAFSEIFTSGIAEAMTPLQALALYDEFRELTPVGAAGDKIIEALADRLVKVDLLDRAARLLDRQVKFRLQGTEKARVGARLALILLLDRQPESAIAALDESVAPGLRPDLAAERRRLRARAIFDLGDAQGALKLLADDTSREADLLRADIYWRTQDWVEAAKTFRSLVAEAGRDGRRLTPEQANYIVNWAVALALSDNDNGLNRLRQIYGTQMDDTPFREAFRLITNNTDSGPDEFLRLTERFEEIGRFQAFLSSYRDKLKQGPLSATN</sequence>
<feature type="compositionally biased region" description="Low complexity" evidence="2">
    <location>
        <begin position="155"/>
        <end position="174"/>
    </location>
</feature>
<dbReference type="Gene3D" id="1.25.40.10">
    <property type="entry name" value="Tetratricopeptide repeat domain"/>
    <property type="match status" value="2"/>
</dbReference>